<dbReference type="InterPro" id="IPR050368">
    <property type="entry name" value="ClC-type_chloride_channel"/>
</dbReference>
<dbReference type="Pfam" id="PF00654">
    <property type="entry name" value="Voltage_CLC"/>
    <property type="match status" value="1"/>
</dbReference>
<name>A0A0S7EHU6_9FLAO</name>
<dbReference type="PRINTS" id="PR00762">
    <property type="entry name" value="CLCHANNEL"/>
</dbReference>
<dbReference type="Gene3D" id="1.10.3080.10">
    <property type="entry name" value="Clc chloride channel"/>
    <property type="match status" value="1"/>
</dbReference>
<sequence>MHLNFSSFKQAFNPKNISFSLLIRWFIAILLSGTIIGSISALFLYILEEVTELRISHTYLLYVLPLGGFLIGLLYHYYGKEANQGNNLIISEYHTPSKTIPFRMFPLVLLGTWVTHLFGGSAGREGTAVQMGGTIADQLNKYLHLGAEARKTILLMGVSAGFASVFGTPIAGIFFAFELMLLRNFKLNSLLPVILTAYISHYTCIAWGIHHTIYTVDIPISHTITTLLKCGVIGVVFGLTAYLFILFLQKWGKLFTTTITYPPLRPFIGALLFILLIHTIGNESYLGLGVPTIVDSFTIQMNWEVFILKIVFTTLILGAGFKGGEVTPLFFIGATLGSYLSLYVGLPISLMAALGFVAVFAGATKTPLACTFMGIELFGIEYAILLAVVCFVAYFTSGKQSIYSEQFKNKNKIIDLKLK</sequence>
<keyword evidence="3" id="KW-1133">Transmembrane helix</keyword>
<dbReference type="Proteomes" id="UP000069030">
    <property type="component" value="Chromosome"/>
</dbReference>
<dbReference type="eggNOG" id="COG0038">
    <property type="taxonomic scope" value="Bacteria"/>
</dbReference>
<proteinExistence type="predicted"/>
<gene>
    <name evidence="5" type="ORF">AS202_10035</name>
</gene>
<organism evidence="5 6">
    <name type="scientific">Myroides odoratimimus</name>
    <dbReference type="NCBI Taxonomy" id="76832"/>
    <lineage>
        <taxon>Bacteria</taxon>
        <taxon>Pseudomonadati</taxon>
        <taxon>Bacteroidota</taxon>
        <taxon>Flavobacteriia</taxon>
        <taxon>Flavobacteriales</taxon>
        <taxon>Flavobacteriaceae</taxon>
        <taxon>Myroides</taxon>
    </lineage>
</organism>
<dbReference type="RefSeq" id="WP_006256998.1">
    <property type="nucleotide sequence ID" value="NZ_BCMQ01000006.1"/>
</dbReference>
<dbReference type="InterPro" id="IPR001807">
    <property type="entry name" value="ClC"/>
</dbReference>
<dbReference type="GO" id="GO:0016020">
    <property type="term" value="C:membrane"/>
    <property type="evidence" value="ECO:0007669"/>
    <property type="project" value="UniProtKB-SubCell"/>
</dbReference>
<dbReference type="EMBL" id="CP013690">
    <property type="protein sequence ID" value="ALU26468.1"/>
    <property type="molecule type" value="Genomic_DNA"/>
</dbReference>
<keyword evidence="4" id="KW-0472">Membrane</keyword>
<dbReference type="SUPFAM" id="SSF81340">
    <property type="entry name" value="Clc chloride channel"/>
    <property type="match status" value="1"/>
</dbReference>
<dbReference type="PANTHER" id="PTHR43427:SF12">
    <property type="entry name" value="CHLORIDE TRANSPORTER"/>
    <property type="match status" value="1"/>
</dbReference>
<evidence type="ECO:0000256" key="3">
    <source>
        <dbReference type="ARBA" id="ARBA00022989"/>
    </source>
</evidence>
<comment type="subcellular location">
    <subcellularLocation>
        <location evidence="1">Membrane</location>
        <topology evidence="1">Multi-pass membrane protein</topology>
    </subcellularLocation>
</comment>
<evidence type="ECO:0000256" key="4">
    <source>
        <dbReference type="ARBA" id="ARBA00023136"/>
    </source>
</evidence>
<reference evidence="5 6" key="1">
    <citation type="journal article" date="2016" name="J. Zhejiang Univ. Sci. B">
        <title>Antibiotic resistance mechanisms of Myroides sp.</title>
        <authorList>
            <person name="Hu S."/>
            <person name="Yuan S."/>
            <person name="Qu H."/>
            <person name="Jiang T."/>
            <person name="Zhou Y."/>
            <person name="Wang M."/>
            <person name="Ming D."/>
        </authorList>
    </citation>
    <scope>NUCLEOTIDE SEQUENCE [LARGE SCALE GENOMIC DNA]</scope>
    <source>
        <strain evidence="5 6">PR63039</strain>
    </source>
</reference>
<protein>
    <submittedName>
        <fullName evidence="5">Chloride channel protein</fullName>
    </submittedName>
</protein>
<dbReference type="KEGG" id="mod:AS202_10035"/>
<dbReference type="PANTHER" id="PTHR43427">
    <property type="entry name" value="CHLORIDE CHANNEL PROTEIN CLC-E"/>
    <property type="match status" value="1"/>
</dbReference>
<evidence type="ECO:0000256" key="1">
    <source>
        <dbReference type="ARBA" id="ARBA00004141"/>
    </source>
</evidence>
<dbReference type="AlphaFoldDB" id="A0A0S7EHU6"/>
<evidence type="ECO:0000313" key="6">
    <source>
        <dbReference type="Proteomes" id="UP000069030"/>
    </source>
</evidence>
<dbReference type="GeneID" id="66975147"/>
<evidence type="ECO:0000256" key="2">
    <source>
        <dbReference type="ARBA" id="ARBA00022692"/>
    </source>
</evidence>
<dbReference type="InterPro" id="IPR014743">
    <property type="entry name" value="Cl-channel_core"/>
</dbReference>
<accession>A0A0S7EHU6</accession>
<keyword evidence="2" id="KW-0812">Transmembrane</keyword>
<dbReference type="GO" id="GO:0015108">
    <property type="term" value="F:chloride transmembrane transporter activity"/>
    <property type="evidence" value="ECO:0007669"/>
    <property type="project" value="InterPro"/>
</dbReference>
<evidence type="ECO:0000313" key="5">
    <source>
        <dbReference type="EMBL" id="ALU26468.1"/>
    </source>
</evidence>